<name>A0A8S1AS76_ARCPL</name>
<reference evidence="3 4" key="1">
    <citation type="submission" date="2020-04" db="EMBL/GenBank/DDBJ databases">
        <authorList>
            <person name="Wallbank WR R."/>
            <person name="Pardo Diaz C."/>
            <person name="Kozak K."/>
            <person name="Martin S."/>
            <person name="Jiggins C."/>
            <person name="Moest M."/>
            <person name="Warren A I."/>
            <person name="Byers J.R.P. K."/>
            <person name="Montejo-Kovacevich G."/>
            <person name="Yen C E."/>
        </authorList>
    </citation>
    <scope>NUCLEOTIDE SEQUENCE [LARGE SCALE GENOMIC DNA]</scope>
</reference>
<feature type="region of interest" description="Disordered" evidence="2">
    <location>
        <begin position="591"/>
        <end position="622"/>
    </location>
</feature>
<organism evidence="3 4">
    <name type="scientific">Arctia plantaginis</name>
    <name type="common">Wood tiger moth</name>
    <name type="synonym">Phalaena plantaginis</name>
    <dbReference type="NCBI Taxonomy" id="874455"/>
    <lineage>
        <taxon>Eukaryota</taxon>
        <taxon>Metazoa</taxon>
        <taxon>Ecdysozoa</taxon>
        <taxon>Arthropoda</taxon>
        <taxon>Hexapoda</taxon>
        <taxon>Insecta</taxon>
        <taxon>Pterygota</taxon>
        <taxon>Neoptera</taxon>
        <taxon>Endopterygota</taxon>
        <taxon>Lepidoptera</taxon>
        <taxon>Glossata</taxon>
        <taxon>Ditrysia</taxon>
        <taxon>Noctuoidea</taxon>
        <taxon>Erebidae</taxon>
        <taxon>Arctiinae</taxon>
        <taxon>Arctia</taxon>
    </lineage>
</organism>
<gene>
    <name evidence="3" type="ORF">APLA_LOCUS11465</name>
</gene>
<sequence length="651" mass="74324">MMFNGLLVGGDSDNSDGKNDSSGACSLMDSATGSCEANAQASYYHNKLVSTLQILQNREETIRVQAESLAVAEERISALTERAAELRRDLERKSKEMLTLRQTLECCKVEKADVSVTARGDSEVEQQSDMMNTLQSNLSVIEDLYRECFYETAKQEDLIDLLRKSYLDVRLMDKQKADQIGRLQNVINAQKLSLDKCQEIALEVDSLKMELSNFLGSPTSTNNDSGMWERCEESFATAPEVHEELQEVMEQLLRLRELLNDPCTCGLQNEIRRLKQKNEALQSQTTELWQRNSELEKQLQAKSETKDNLEKKYKEEVKTREEQLKCVRRELAIMLESSKDQAVTCEQLTMQLRQTEELLGDKSEELVRMQQQCDTQQETIDELKDEAKRTEELYKENCKLRGEVSSLSAQAAQWREQLAASGRRVRKLETKLRQAIDCYSEKENNASELQLQLEQAHARGAALCGDVRRVLCALRHWARRSRDARREQENTIKEKDEVIAALQNRLQSRADNDMPCLCTGAAQEPPRSASSRRASCSRLEAGRPQFLTTNENEMATCSSAPTPPRRLFRKKPPYGVTSCKGTRWFCEATQQHPERHDASQDPRDSYCEMPEPTTTSTMGNVSPTDELFRRMENLSDALADGYRRWTKSDAR</sequence>
<evidence type="ECO:0000313" key="4">
    <source>
        <dbReference type="Proteomes" id="UP000494106"/>
    </source>
</evidence>
<feature type="compositionally biased region" description="Basic and acidic residues" evidence="2">
    <location>
        <begin position="592"/>
        <end position="606"/>
    </location>
</feature>
<keyword evidence="1" id="KW-0175">Coiled coil</keyword>
<dbReference type="EMBL" id="CADEBC010000532">
    <property type="protein sequence ID" value="CAB3248057.1"/>
    <property type="molecule type" value="Genomic_DNA"/>
</dbReference>
<dbReference type="OrthoDB" id="7471519at2759"/>
<dbReference type="Proteomes" id="UP000494106">
    <property type="component" value="Unassembled WGS sequence"/>
</dbReference>
<comment type="caution">
    <text evidence="3">The sequence shown here is derived from an EMBL/GenBank/DDBJ whole genome shotgun (WGS) entry which is preliminary data.</text>
</comment>
<keyword evidence="4" id="KW-1185">Reference proteome</keyword>
<feature type="coiled-coil region" evidence="1">
    <location>
        <begin position="69"/>
        <end position="103"/>
    </location>
</feature>
<dbReference type="AlphaFoldDB" id="A0A8S1AS76"/>
<feature type="coiled-coil region" evidence="1">
    <location>
        <begin position="267"/>
        <end position="459"/>
    </location>
</feature>
<proteinExistence type="predicted"/>
<evidence type="ECO:0000256" key="2">
    <source>
        <dbReference type="SAM" id="MobiDB-lite"/>
    </source>
</evidence>
<evidence type="ECO:0000256" key="1">
    <source>
        <dbReference type="SAM" id="Coils"/>
    </source>
</evidence>
<evidence type="ECO:0000313" key="3">
    <source>
        <dbReference type="EMBL" id="CAB3248057.1"/>
    </source>
</evidence>
<accession>A0A8S1AS76</accession>
<protein>
    <submittedName>
        <fullName evidence="3">Uncharacterized protein</fullName>
    </submittedName>
</protein>
<feature type="compositionally biased region" description="Polar residues" evidence="2">
    <location>
        <begin position="612"/>
        <end position="622"/>
    </location>
</feature>